<gene>
    <name evidence="1" type="ORF">V6N12_014536</name>
</gene>
<dbReference type="EMBL" id="JBBPBM010000024">
    <property type="protein sequence ID" value="KAK8541917.1"/>
    <property type="molecule type" value="Genomic_DNA"/>
</dbReference>
<comment type="caution">
    <text evidence="1">The sequence shown here is derived from an EMBL/GenBank/DDBJ whole genome shotgun (WGS) entry which is preliminary data.</text>
</comment>
<accession>A0ABR2DKG3</accession>
<keyword evidence="2" id="KW-1185">Reference proteome</keyword>
<protein>
    <submittedName>
        <fullName evidence="1">Uncharacterized protein</fullName>
    </submittedName>
</protein>
<organism evidence="1 2">
    <name type="scientific">Hibiscus sabdariffa</name>
    <name type="common">roselle</name>
    <dbReference type="NCBI Taxonomy" id="183260"/>
    <lineage>
        <taxon>Eukaryota</taxon>
        <taxon>Viridiplantae</taxon>
        <taxon>Streptophyta</taxon>
        <taxon>Embryophyta</taxon>
        <taxon>Tracheophyta</taxon>
        <taxon>Spermatophyta</taxon>
        <taxon>Magnoliopsida</taxon>
        <taxon>eudicotyledons</taxon>
        <taxon>Gunneridae</taxon>
        <taxon>Pentapetalae</taxon>
        <taxon>rosids</taxon>
        <taxon>malvids</taxon>
        <taxon>Malvales</taxon>
        <taxon>Malvaceae</taxon>
        <taxon>Malvoideae</taxon>
        <taxon>Hibiscus</taxon>
    </lineage>
</organism>
<dbReference type="Proteomes" id="UP001472677">
    <property type="component" value="Unassembled WGS sequence"/>
</dbReference>
<sequence length="90" mass="10539">MEDEGNKRELEGFLLSQPPCASRCSRWLRLVVEGEWVSKPIVVFCSEDCPQSRAFDVGNRTLSAVMASRAKFPVQKFWYTRLLNRIMHWF</sequence>
<name>A0ABR2DKG3_9ROSI</name>
<reference evidence="1 2" key="1">
    <citation type="journal article" date="2024" name="G3 (Bethesda)">
        <title>Genome assembly of Hibiscus sabdariffa L. provides insights into metabolisms of medicinal natural products.</title>
        <authorList>
            <person name="Kim T."/>
        </authorList>
    </citation>
    <scope>NUCLEOTIDE SEQUENCE [LARGE SCALE GENOMIC DNA]</scope>
    <source>
        <strain evidence="1">TK-2024</strain>
        <tissue evidence="1">Old leaves</tissue>
    </source>
</reference>
<evidence type="ECO:0000313" key="1">
    <source>
        <dbReference type="EMBL" id="KAK8541917.1"/>
    </source>
</evidence>
<evidence type="ECO:0000313" key="2">
    <source>
        <dbReference type="Proteomes" id="UP001472677"/>
    </source>
</evidence>
<proteinExistence type="predicted"/>